<sequence>LEKRGLKDNTLIVYMTDNGGTRGVELYKAR</sequence>
<dbReference type="SUPFAM" id="SSF53649">
    <property type="entry name" value="Alkaline phosphatase-like"/>
    <property type="match status" value="1"/>
</dbReference>
<dbReference type="AlphaFoldDB" id="X1TPR6"/>
<dbReference type="InterPro" id="IPR017850">
    <property type="entry name" value="Alkaline_phosphatase_core_sf"/>
</dbReference>
<reference evidence="1" key="1">
    <citation type="journal article" date="2014" name="Front. Microbiol.">
        <title>High frequency of phylogenetically diverse reductive dehalogenase-homologous genes in deep subseafloor sedimentary metagenomes.</title>
        <authorList>
            <person name="Kawai M."/>
            <person name="Futagami T."/>
            <person name="Toyoda A."/>
            <person name="Takaki Y."/>
            <person name="Nishi S."/>
            <person name="Hori S."/>
            <person name="Arai W."/>
            <person name="Tsubouchi T."/>
            <person name="Morono Y."/>
            <person name="Uchiyama I."/>
            <person name="Ito T."/>
            <person name="Fujiyama A."/>
            <person name="Inagaki F."/>
            <person name="Takami H."/>
        </authorList>
    </citation>
    <scope>NUCLEOTIDE SEQUENCE</scope>
    <source>
        <strain evidence="1">Expedition CK06-06</strain>
    </source>
</reference>
<accession>X1TPR6</accession>
<evidence type="ECO:0000313" key="1">
    <source>
        <dbReference type="EMBL" id="GAI82009.1"/>
    </source>
</evidence>
<name>X1TPR6_9ZZZZ</name>
<protein>
    <recommendedName>
        <fullName evidence="2">Sulfatase N-terminal domain-containing protein</fullName>
    </recommendedName>
</protein>
<comment type="caution">
    <text evidence="1">The sequence shown here is derived from an EMBL/GenBank/DDBJ whole genome shotgun (WGS) entry which is preliminary data.</text>
</comment>
<gene>
    <name evidence="1" type="ORF">S12H4_21270</name>
</gene>
<feature type="non-terminal residue" evidence="1">
    <location>
        <position position="1"/>
    </location>
</feature>
<organism evidence="1">
    <name type="scientific">marine sediment metagenome</name>
    <dbReference type="NCBI Taxonomy" id="412755"/>
    <lineage>
        <taxon>unclassified sequences</taxon>
        <taxon>metagenomes</taxon>
        <taxon>ecological metagenomes</taxon>
    </lineage>
</organism>
<evidence type="ECO:0008006" key="2">
    <source>
        <dbReference type="Google" id="ProtNLM"/>
    </source>
</evidence>
<dbReference type="EMBL" id="BARW01010914">
    <property type="protein sequence ID" value="GAI82009.1"/>
    <property type="molecule type" value="Genomic_DNA"/>
</dbReference>
<dbReference type="Gene3D" id="3.40.720.10">
    <property type="entry name" value="Alkaline Phosphatase, subunit A"/>
    <property type="match status" value="1"/>
</dbReference>
<proteinExistence type="predicted"/>